<dbReference type="Pfam" id="PF03692">
    <property type="entry name" value="CxxCxxCC"/>
    <property type="match status" value="1"/>
</dbReference>
<accession>A0A5B8NPA8</accession>
<dbReference type="PANTHER" id="PTHR36791:SF2">
    <property type="entry name" value="OS03G0363400 PROTEIN"/>
    <property type="match status" value="1"/>
</dbReference>
<dbReference type="RefSeq" id="WP_146296734.1">
    <property type="nucleotide sequence ID" value="NZ_CP042326.1"/>
</dbReference>
<dbReference type="InterPro" id="IPR005358">
    <property type="entry name" value="Puta_zinc/iron-chelating_dom"/>
</dbReference>
<organism evidence="1 2">
    <name type="scientific">Euhalothece natronophila Z-M001</name>
    <dbReference type="NCBI Taxonomy" id="522448"/>
    <lineage>
        <taxon>Bacteria</taxon>
        <taxon>Bacillati</taxon>
        <taxon>Cyanobacteriota</taxon>
        <taxon>Cyanophyceae</taxon>
        <taxon>Oscillatoriophycideae</taxon>
        <taxon>Chroococcales</taxon>
        <taxon>Halothecacae</taxon>
        <taxon>Halothece cluster</taxon>
        <taxon>Euhalothece</taxon>
    </lineage>
</organism>
<dbReference type="OrthoDB" id="486823at2"/>
<gene>
    <name evidence="1" type="ORF">FRE64_13655</name>
</gene>
<dbReference type="AlphaFoldDB" id="A0A5B8NPA8"/>
<dbReference type="Proteomes" id="UP000318453">
    <property type="component" value="Chromosome"/>
</dbReference>
<evidence type="ECO:0000313" key="1">
    <source>
        <dbReference type="EMBL" id="QDZ40894.1"/>
    </source>
</evidence>
<dbReference type="EMBL" id="CP042326">
    <property type="protein sequence ID" value="QDZ40894.1"/>
    <property type="molecule type" value="Genomic_DNA"/>
</dbReference>
<proteinExistence type="predicted"/>
<sequence length="117" mass="13905">MPNWSCMKNCGACCYLEPSERPELEDYLSWEELKQYHDLVGEDGWCVHYQKETKTCGIYEQRPSFCRVSAENFKRMFGVNREEFDEFAIDCCCEHIASLYGEDSEEMTRYLELVDHE</sequence>
<dbReference type="KEGG" id="enn:FRE64_13655"/>
<dbReference type="PANTHER" id="PTHR36791">
    <property type="entry name" value="OS03G0363400 PROTEIN"/>
    <property type="match status" value="1"/>
</dbReference>
<evidence type="ECO:0000313" key="2">
    <source>
        <dbReference type="Proteomes" id="UP000318453"/>
    </source>
</evidence>
<reference evidence="1" key="1">
    <citation type="submission" date="2019-08" db="EMBL/GenBank/DDBJ databases">
        <title>Carotenoids and Carotenoid Binding Proteins in the Halophilic Cyanobacterium Euhalothece sp. ZM00.</title>
        <authorList>
            <person name="Cho S.M."/>
            <person name="Song J.Y."/>
            <person name="Park Y.-I."/>
        </authorList>
    </citation>
    <scope>NUCLEOTIDE SEQUENCE [LARGE SCALE GENOMIC DNA]</scope>
    <source>
        <strain evidence="1">Z-M001</strain>
    </source>
</reference>
<protein>
    <submittedName>
        <fullName evidence="1">YkgJ family cysteine cluster protein</fullName>
    </submittedName>
</protein>
<keyword evidence="2" id="KW-1185">Reference proteome</keyword>
<name>A0A5B8NPA8_9CHRO</name>